<dbReference type="PANTHER" id="PTHR46211:SF14">
    <property type="entry name" value="GLYCEROPHOSPHODIESTER PHOSPHODIESTERASE"/>
    <property type="match status" value="1"/>
</dbReference>
<evidence type="ECO:0000259" key="1">
    <source>
        <dbReference type="PROSITE" id="PS51704"/>
    </source>
</evidence>
<dbReference type="RefSeq" id="WP_317697987.1">
    <property type="nucleotide sequence ID" value="NZ_AP026801.1"/>
</dbReference>
<dbReference type="PANTHER" id="PTHR46211">
    <property type="entry name" value="GLYCEROPHOSPHORYL DIESTER PHOSPHODIESTERASE"/>
    <property type="match status" value="1"/>
</dbReference>
<reference evidence="2 3" key="1">
    <citation type="journal article" date="2023" name="Microbiol. Spectr.">
        <title>Symbiosis of Carpenter Bees with Uncharacterized Lactic Acid Bacteria Showing NAD Auxotrophy.</title>
        <authorList>
            <person name="Kawasaki S."/>
            <person name="Ozawa K."/>
            <person name="Mori T."/>
            <person name="Yamamoto A."/>
            <person name="Ito M."/>
            <person name="Ohkuma M."/>
            <person name="Sakamoto M."/>
            <person name="Matsutani M."/>
        </authorList>
    </citation>
    <scope>NUCLEOTIDE SEQUENCE [LARGE SCALE GENOMIC DNA]</scope>
    <source>
        <strain evidence="2 3">KimC2</strain>
    </source>
</reference>
<evidence type="ECO:0000313" key="2">
    <source>
        <dbReference type="EMBL" id="BDR56124.1"/>
    </source>
</evidence>
<dbReference type="SUPFAM" id="SSF51695">
    <property type="entry name" value="PLC-like phosphodiesterases"/>
    <property type="match status" value="1"/>
</dbReference>
<dbReference type="GO" id="GO:0006629">
    <property type="term" value="P:lipid metabolic process"/>
    <property type="evidence" value="ECO:0007669"/>
    <property type="project" value="InterPro"/>
</dbReference>
<gene>
    <name evidence="2" type="primary">glpQ2</name>
    <name evidence="2" type="ORF">KIMC2_06860</name>
</gene>
<dbReference type="GO" id="GO:0008081">
    <property type="term" value="F:phosphoric diester hydrolase activity"/>
    <property type="evidence" value="ECO:0007669"/>
    <property type="project" value="InterPro"/>
</dbReference>
<dbReference type="Proteomes" id="UP001321804">
    <property type="component" value="Chromosome"/>
</dbReference>
<proteinExistence type="predicted"/>
<dbReference type="PROSITE" id="PS51704">
    <property type="entry name" value="GP_PDE"/>
    <property type="match status" value="1"/>
</dbReference>
<dbReference type="Gene3D" id="3.20.20.190">
    <property type="entry name" value="Phosphatidylinositol (PI) phosphodiesterase"/>
    <property type="match status" value="1"/>
</dbReference>
<dbReference type="InterPro" id="IPR030395">
    <property type="entry name" value="GP_PDE_dom"/>
</dbReference>
<dbReference type="Pfam" id="PF03009">
    <property type="entry name" value="GDPD"/>
    <property type="match status" value="1"/>
</dbReference>
<dbReference type="InterPro" id="IPR017946">
    <property type="entry name" value="PLC-like_Pdiesterase_TIM-brl"/>
</dbReference>
<protein>
    <submittedName>
        <fullName evidence="2">Glycerophosphoryl diester phosphodiesterase</fullName>
    </submittedName>
</protein>
<dbReference type="EMBL" id="AP026801">
    <property type="protein sequence ID" value="BDR56124.1"/>
    <property type="molecule type" value="Genomic_DNA"/>
</dbReference>
<dbReference type="KEGG" id="xak:KIMC2_06860"/>
<feature type="domain" description="GP-PDE" evidence="1">
    <location>
        <begin position="2"/>
        <end position="226"/>
    </location>
</feature>
<name>A0AAU9CXM1_9LACO</name>
<accession>A0AAU9CXM1</accession>
<keyword evidence="3" id="KW-1185">Reference proteome</keyword>
<evidence type="ECO:0000313" key="3">
    <source>
        <dbReference type="Proteomes" id="UP001321804"/>
    </source>
</evidence>
<sequence length="234" mass="27103">MTVIFAHRGVHNLDPENSMASFKEAISIGIEGIETDVHLTKDFVPVIMHDESLQRMTGDERYIKDLTLSQLKELRLNNSNEQIPTLIEFLAFLKESNFQGVLNLEVKTDKIHYPRIEEITVELIKEYSGNYRVIFSSFYPPSVVKLHDISDFECALLFKCSDRKAKDLYRKGIIQSFHPMYLYVYLNSSIPIRPWTINNSRQLQKCFLNGIEGVFTDEPQLAAKIKKEIQLLDN</sequence>
<dbReference type="AlphaFoldDB" id="A0AAU9CXM1"/>
<organism evidence="2 3">
    <name type="scientific">Xylocopilactobacillus apis</name>
    <dbReference type="NCBI Taxonomy" id="2932183"/>
    <lineage>
        <taxon>Bacteria</taxon>
        <taxon>Bacillati</taxon>
        <taxon>Bacillota</taxon>
        <taxon>Bacilli</taxon>
        <taxon>Lactobacillales</taxon>
        <taxon>Lactobacillaceae</taxon>
        <taxon>Xylocopilactobacillus</taxon>
    </lineage>
</organism>